<sequence>MSEIIVHVCALAIVLAAYYFIRSPILRRWGGILCLVSGWVAVLTWSSMHVMGLEVGLLGVYAIALGAALIFHRQRFSRSER</sequence>
<reference evidence="2 3" key="1">
    <citation type="submission" date="2018-06" db="EMBL/GenBank/DDBJ databases">
        <title>Three novel Pseudomonas species isolated from symptomatic oak.</title>
        <authorList>
            <person name="Bueno-Gonzalez V."/>
            <person name="Brady C."/>
        </authorList>
    </citation>
    <scope>NUCLEOTIDE SEQUENCE [LARGE SCALE GENOMIC DNA]</scope>
    <source>
        <strain evidence="2 3">P26B</strain>
    </source>
</reference>
<evidence type="ECO:0000256" key="1">
    <source>
        <dbReference type="SAM" id="Phobius"/>
    </source>
</evidence>
<keyword evidence="1" id="KW-1133">Transmembrane helix</keyword>
<dbReference type="RefSeq" id="WP_131176067.1">
    <property type="nucleotide sequence ID" value="NZ_QJUM01000019.1"/>
</dbReference>
<protein>
    <submittedName>
        <fullName evidence="2">Uncharacterized protein</fullName>
    </submittedName>
</protein>
<gene>
    <name evidence="2" type="ORF">DNK34_16645</name>
</gene>
<proteinExistence type="predicted"/>
<keyword evidence="3" id="KW-1185">Reference proteome</keyword>
<feature type="transmembrane region" description="Helical" evidence="1">
    <location>
        <begin position="5"/>
        <end position="21"/>
    </location>
</feature>
<feature type="transmembrane region" description="Helical" evidence="1">
    <location>
        <begin position="51"/>
        <end position="71"/>
    </location>
</feature>
<dbReference type="EMBL" id="QJUM01000019">
    <property type="protein sequence ID" value="TBV03567.1"/>
    <property type="molecule type" value="Genomic_DNA"/>
</dbReference>
<keyword evidence="1" id="KW-0812">Transmembrane</keyword>
<dbReference type="Proteomes" id="UP000291334">
    <property type="component" value="Unassembled WGS sequence"/>
</dbReference>
<feature type="transmembrane region" description="Helical" evidence="1">
    <location>
        <begin position="28"/>
        <end position="45"/>
    </location>
</feature>
<name>A0ABY1Z3X5_9GAMM</name>
<accession>A0ABY1Z3X5</accession>
<evidence type="ECO:0000313" key="3">
    <source>
        <dbReference type="Proteomes" id="UP000291334"/>
    </source>
</evidence>
<organism evidence="2 3">
    <name type="scientific">Phytopseudomonas dryadis</name>
    <dbReference type="NCBI Taxonomy" id="2487520"/>
    <lineage>
        <taxon>Bacteria</taxon>
        <taxon>Pseudomonadati</taxon>
        <taxon>Pseudomonadota</taxon>
        <taxon>Gammaproteobacteria</taxon>
        <taxon>Pseudomonadales</taxon>
        <taxon>Pseudomonadaceae</taxon>
        <taxon>Phytopseudomonas</taxon>
    </lineage>
</organism>
<evidence type="ECO:0000313" key="2">
    <source>
        <dbReference type="EMBL" id="TBV03567.1"/>
    </source>
</evidence>
<comment type="caution">
    <text evidence="2">The sequence shown here is derived from an EMBL/GenBank/DDBJ whole genome shotgun (WGS) entry which is preliminary data.</text>
</comment>
<keyword evidence="1" id="KW-0472">Membrane</keyword>